<feature type="region of interest" description="Disordered" evidence="6">
    <location>
        <begin position="290"/>
        <end position="311"/>
    </location>
</feature>
<keyword evidence="3 7" id="KW-1133">Transmembrane helix</keyword>
<dbReference type="PANTHER" id="PTHR33048:SF129">
    <property type="entry name" value="INTEGRAL MEMBRANE PROTEIN-RELATED"/>
    <property type="match status" value="1"/>
</dbReference>
<feature type="transmembrane region" description="Helical" evidence="7">
    <location>
        <begin position="106"/>
        <end position="128"/>
    </location>
</feature>
<dbReference type="AlphaFoldDB" id="T0KS10"/>
<feature type="transmembrane region" description="Helical" evidence="7">
    <location>
        <begin position="60"/>
        <end position="86"/>
    </location>
</feature>
<comment type="caution">
    <text evidence="9">The sequence shown here is derived from an EMBL/GenBank/DDBJ whole genome shotgun (WGS) entry which is preliminary data.</text>
</comment>
<feature type="compositionally biased region" description="Polar residues" evidence="6">
    <location>
        <begin position="290"/>
        <end position="302"/>
    </location>
</feature>
<sequence>MRFPPPEIVKSWPPPNHIDPQERGPALLIIESISLSIALICLLLRLYVRVFMMRKSWWDDWLMVGAAIFSISVTVCVILATQVYGWNLHIWDTTFVQRIQGRQISIVGQTLFVFASGLSKLSILTSYLRIAPLGSTFQRVTQVTIGAVLALIIIFLMVLWTQCIPIWHYWDLTVMDRNCMAEWPPLAGQTITTVITDIIVYLLPMPTLFRLRLPVLQRIVLIILFSLGTVVVVAGIMRTWWTYYVEEMTYDVTWDGFELWIWTALEANLAIICGCVPVLRRLLPSMTENAESSAADSTSPPTIGSAEKWRRRHHDEECDTNARLREYWCEGRLALEPVGGPYQENTSGHAEAGREHAPLTTTTTPSSSGQEEPEVKRLKVDAGGLWCQKIRFHWMRQIQSLNMREMDNMDLYTDPCTLLPVHLPMPCGPPDGKITIIKAEHKLDLPEPDILMLQFLLITGWALAAGREPKHFNFDWDWDKDRFWEARRKRLAKKKLEARQREMRETTETMTEMTDGDLGTKSYLETLDDKSSTIDDIYELLQSCLKEINRNEAGFHASLWCILYQTNSDKLGEACDELRELWRGKDTKEISLYMGYFEEASIAFERLLHIFHKRHDLYESLNGDEKKKRCSPNVASSPISVSYNPLRPHFRLFLYSLSLALGPEPRRQEVRPTWNGGPEGFHIVPFAIKTFLSDLTRISDLFPADLLDRVHNKLQSDNNILGTTCNVLSMNTQMRQYWANGRFSLEPWGEPYQDTTKRRRTGTVGLWCQEVRFHWMRQTNINMQEKWDGKSQNLRDLLPPHLGRYDHWSVKTGRLIQDGEVIVIKSKKRLDLPDRDFLQVQHRLISAWSMAAGVEPKNFTFENEHPDHP</sequence>
<dbReference type="Proteomes" id="UP000015530">
    <property type="component" value="Unassembled WGS sequence"/>
</dbReference>
<accession>T0KS10</accession>
<evidence type="ECO:0000256" key="6">
    <source>
        <dbReference type="SAM" id="MobiDB-lite"/>
    </source>
</evidence>
<comment type="similarity">
    <text evidence="5">Belongs to the SAT4 family.</text>
</comment>
<dbReference type="PANTHER" id="PTHR33048">
    <property type="entry name" value="PTH11-LIKE INTEGRAL MEMBRANE PROTEIN (AFU_ORTHOLOGUE AFUA_5G11245)"/>
    <property type="match status" value="1"/>
</dbReference>
<feature type="domain" description="Rhodopsin" evidence="8">
    <location>
        <begin position="44"/>
        <end position="283"/>
    </location>
</feature>
<organism evidence="9 10">
    <name type="scientific">Colletotrichum gloeosporioides (strain Cg-14)</name>
    <name type="common">Anthracnose fungus</name>
    <name type="synonym">Glomerella cingulata</name>
    <dbReference type="NCBI Taxonomy" id="1237896"/>
    <lineage>
        <taxon>Eukaryota</taxon>
        <taxon>Fungi</taxon>
        <taxon>Dikarya</taxon>
        <taxon>Ascomycota</taxon>
        <taxon>Pezizomycotina</taxon>
        <taxon>Sordariomycetes</taxon>
        <taxon>Hypocreomycetidae</taxon>
        <taxon>Glomerellales</taxon>
        <taxon>Glomerellaceae</taxon>
        <taxon>Colletotrichum</taxon>
        <taxon>Colletotrichum gloeosporioides species complex</taxon>
    </lineage>
</organism>
<evidence type="ECO:0000256" key="7">
    <source>
        <dbReference type="SAM" id="Phobius"/>
    </source>
</evidence>
<reference evidence="10" key="1">
    <citation type="journal article" date="2013" name="Mol. Plant Microbe Interact.">
        <title>Global aspects of pacC regulation of pathogenicity genes in Colletotrichum gloeosporioides as revealed by transcriptome analysis.</title>
        <authorList>
            <person name="Alkan N."/>
            <person name="Meng X."/>
            <person name="Friedlander G."/>
            <person name="Reuveni E."/>
            <person name="Sukno S."/>
            <person name="Sherman A."/>
            <person name="Thon M."/>
            <person name="Fluhr R."/>
            <person name="Prusky D."/>
        </authorList>
    </citation>
    <scope>NUCLEOTIDE SEQUENCE [LARGE SCALE GENOMIC DNA]</scope>
    <source>
        <strain evidence="10">Cg-14</strain>
    </source>
</reference>
<evidence type="ECO:0000313" key="9">
    <source>
        <dbReference type="EMBL" id="EQB54899.1"/>
    </source>
</evidence>
<dbReference type="eggNOG" id="ENOG502SMK9">
    <property type="taxonomic scope" value="Eukaryota"/>
</dbReference>
<dbReference type="EMBL" id="AMYD01001041">
    <property type="protein sequence ID" value="EQB54899.1"/>
    <property type="molecule type" value="Genomic_DNA"/>
</dbReference>
<feature type="transmembrane region" description="Helical" evidence="7">
    <location>
        <begin position="215"/>
        <end position="239"/>
    </location>
</feature>
<keyword evidence="4 7" id="KW-0472">Membrane</keyword>
<comment type="subcellular location">
    <subcellularLocation>
        <location evidence="1">Membrane</location>
        <topology evidence="1">Multi-pass membrane protein</topology>
    </subcellularLocation>
</comment>
<feature type="transmembrane region" description="Helical" evidence="7">
    <location>
        <begin position="140"/>
        <end position="167"/>
    </location>
</feature>
<dbReference type="HOGENOM" id="CLU_306289_0_0_1"/>
<dbReference type="GO" id="GO:0016020">
    <property type="term" value="C:membrane"/>
    <property type="evidence" value="ECO:0007669"/>
    <property type="project" value="UniProtKB-SubCell"/>
</dbReference>
<evidence type="ECO:0000313" key="10">
    <source>
        <dbReference type="Proteomes" id="UP000015530"/>
    </source>
</evidence>
<evidence type="ECO:0000259" key="8">
    <source>
        <dbReference type="Pfam" id="PF20684"/>
    </source>
</evidence>
<dbReference type="InterPro" id="IPR049326">
    <property type="entry name" value="Rhodopsin_dom_fungi"/>
</dbReference>
<protein>
    <recommendedName>
        <fullName evidence="8">Rhodopsin domain-containing protein</fullName>
    </recommendedName>
</protein>
<feature type="transmembrane region" description="Helical" evidence="7">
    <location>
        <begin position="26"/>
        <end position="48"/>
    </location>
</feature>
<name>T0KS10_COLGC</name>
<dbReference type="OrthoDB" id="5329176at2759"/>
<evidence type="ECO:0000256" key="1">
    <source>
        <dbReference type="ARBA" id="ARBA00004141"/>
    </source>
</evidence>
<evidence type="ECO:0000256" key="2">
    <source>
        <dbReference type="ARBA" id="ARBA00022692"/>
    </source>
</evidence>
<keyword evidence="2 7" id="KW-0812">Transmembrane</keyword>
<proteinExistence type="inferred from homology"/>
<evidence type="ECO:0000256" key="3">
    <source>
        <dbReference type="ARBA" id="ARBA00022989"/>
    </source>
</evidence>
<feature type="region of interest" description="Disordered" evidence="6">
    <location>
        <begin position="339"/>
        <end position="375"/>
    </location>
</feature>
<evidence type="ECO:0000256" key="5">
    <source>
        <dbReference type="ARBA" id="ARBA00038359"/>
    </source>
</evidence>
<dbReference type="Pfam" id="PF20684">
    <property type="entry name" value="Fung_rhodopsin"/>
    <property type="match status" value="1"/>
</dbReference>
<gene>
    <name evidence="9" type="ORF">CGLO_05212</name>
</gene>
<evidence type="ECO:0000256" key="4">
    <source>
        <dbReference type="ARBA" id="ARBA00023136"/>
    </source>
</evidence>
<feature type="transmembrane region" description="Helical" evidence="7">
    <location>
        <begin position="187"/>
        <end position="203"/>
    </location>
</feature>
<dbReference type="InterPro" id="IPR052337">
    <property type="entry name" value="SAT4-like"/>
</dbReference>